<dbReference type="EMBL" id="FR799592">
    <property type="protein sequence ID" value="CBZ31501.1"/>
    <property type="molecule type" value="Genomic_DNA"/>
</dbReference>
<dbReference type="GeneID" id="13391357"/>
<evidence type="ECO:0000313" key="2">
    <source>
        <dbReference type="EMBL" id="CBZ31501.1"/>
    </source>
</evidence>
<feature type="region of interest" description="Disordered" evidence="1">
    <location>
        <begin position="32"/>
        <end position="61"/>
    </location>
</feature>
<evidence type="ECO:0000313" key="3">
    <source>
        <dbReference type="Proteomes" id="UP000008980"/>
    </source>
</evidence>
<accession>E9B8C8</accession>
<organism evidence="2 3">
    <name type="scientific">Leishmania donovani</name>
    <dbReference type="NCBI Taxonomy" id="5661"/>
    <lineage>
        <taxon>Eukaryota</taxon>
        <taxon>Discoba</taxon>
        <taxon>Euglenozoa</taxon>
        <taxon>Kinetoplastea</taxon>
        <taxon>Metakinetoplastina</taxon>
        <taxon>Trypanosomatida</taxon>
        <taxon>Trypanosomatidae</taxon>
        <taxon>Leishmaniinae</taxon>
        <taxon>Leishmania</taxon>
    </lineage>
</organism>
<feature type="non-terminal residue" evidence="2">
    <location>
        <position position="61"/>
    </location>
</feature>
<proteinExistence type="predicted"/>
<protein>
    <submittedName>
        <fullName evidence="2">Microtubule-associated protein, putative</fullName>
    </submittedName>
</protein>
<gene>
    <name evidence="2" type="ORF">LDBPK_050380</name>
</gene>
<name>E9B8C8_LEIDO</name>
<evidence type="ECO:0000256" key="1">
    <source>
        <dbReference type="SAM" id="MobiDB-lite"/>
    </source>
</evidence>
<dbReference type="RefSeq" id="XP_003858225.1">
    <property type="nucleotide sequence ID" value="XM_003858177.1"/>
</dbReference>
<sequence>MSGAVATFTNPRLLERPVNERTEYEDAYQWRGLPEKPQDTQEDINSTNPCVDPAMYNTTTK</sequence>
<dbReference type="Proteomes" id="UP000008980">
    <property type="component" value="Chromosome 5"/>
</dbReference>
<dbReference type="AlphaFoldDB" id="E9B8C8"/>
<reference evidence="2 3" key="1">
    <citation type="journal article" date="2011" name="Genome Res.">
        <title>Whole genome sequencing of multiple Leishmania donovani clinical isolates provides insights into population structure and mechanisms of drug resistance.</title>
        <authorList>
            <person name="Downing T."/>
            <person name="Imamura H."/>
            <person name="Decuypere S."/>
            <person name="Clark T.G."/>
            <person name="Coombs G.H."/>
            <person name="Cotton J.A."/>
            <person name="Hilley J.D."/>
            <person name="de Doncker S."/>
            <person name="Maes I."/>
            <person name="Mottram J.C."/>
            <person name="Quail M.A."/>
            <person name="Rijal S."/>
            <person name="Sanders M."/>
            <person name="Schonian G."/>
            <person name="Stark O."/>
            <person name="Sundar S."/>
            <person name="Vanaerschot M."/>
            <person name="Hertz-Fowler C."/>
            <person name="Dujardin J.C."/>
            <person name="Berriman M."/>
        </authorList>
    </citation>
    <scope>NUCLEOTIDE SEQUENCE [LARGE SCALE GENOMIC DNA]</scope>
    <source>
        <strain evidence="2 3">BPK282A1</strain>
    </source>
</reference>
<dbReference type="VEuPathDB" id="TriTrypDB:LdBPK_050380.1"/>
<reference evidence="3" key="2">
    <citation type="submission" date="2011-02" db="EMBL/GenBank/DDBJ databases">
        <title>Whole genome sequencing of Leishmania donovani clinical lines reveals dynamic variation related to drug resistance.</title>
        <authorList>
            <person name="Downing T."/>
            <person name="Imamura H."/>
            <person name="Sanders M."/>
            <person name="Decuypere S."/>
            <person name="Hertz-Fowler C."/>
            <person name="Clark T.G."/>
            <person name="Rijal S."/>
            <person name="Sundar S."/>
            <person name="Quail M.A."/>
            <person name="De Doncker S."/>
            <person name="Maes I."/>
            <person name="Vanaerschot M."/>
            <person name="Stark O."/>
            <person name="Schonian G."/>
            <person name="Dujardin J.C."/>
            <person name="Berriman M."/>
        </authorList>
    </citation>
    <scope>NUCLEOTIDE SEQUENCE [LARGE SCALE GENOMIC DNA]</scope>
    <source>
        <strain evidence="3">BPK282A1</strain>
    </source>
</reference>
<dbReference type="KEGG" id="ldo:LDBPK_050380"/>